<sequence length="753" mass="78402">MPEDRSGASAELSAGDIDPHERAVVAVVLNGRDTGQVIELAQRGDALYARRSDLRAIGLILPSGKERTLVRIDVLPGVAARYDVAKAVLILDAGQGAVPSTRVGRDAGVAPSLSPVSGVGVALNYDLQFEQDDRYGTVFAGGLQAGVSHGPLTASTTATVAAGGRSDARVRRLDTVVTYSNPDGMRVYRFGDLVSGGPDWSRPVRMGGVQIASDFSMRPDLVTFPVPRTAGTAAVPSTVSVLVDGVQRLSQNVGQGPFEIPRLPVMSGANLVSIVTQDALGRQVVQQLPFYASPTMLAPGLQSYSAELGAVRRDFGQPSDHYAGIAASATLRRGLNDWLTGEAHGEAADGLANLGLGATFRVGTLGTVSLAGRASGGQGEIGGLYSVALDRTSRDLSFSASIQHADSGYRDIAAINGDQQPRTVARARLGVRTGGWGSFGAGYAAIDWANRADTRLVTLSWQRSLADRFRLFATGYRDLAGTGGTGAMLSLSLALGGGATANATASAASGRRSATFQASDPVTGVGDWGWRAALSADQDALGGFGELRYRSAHGEFGIGVDRGRNRTVARATAEGALVVAHGGMFLANRVDDSYAVIDTDGQQGVDVFVENRRIGRTNRAGMLLAPDLRAFEVNRISIDIDGLPIEATVTDSSRIVTPYRGAGTVVRFPIERARSVRVRLVDAAGAPLPVGSLAQTQGGEATPIGYDGELYLEMPGAQATVTTTMPGGITCRTTLAYPDQAGAMPHLGAQPCV</sequence>
<dbReference type="PANTHER" id="PTHR30451:SF5">
    <property type="entry name" value="SLR0019 PROTEIN"/>
    <property type="match status" value="1"/>
</dbReference>
<dbReference type="Pfam" id="PF00577">
    <property type="entry name" value="Usher"/>
    <property type="match status" value="1"/>
</dbReference>
<dbReference type="InterPro" id="IPR000015">
    <property type="entry name" value="Fimb_usher"/>
</dbReference>
<evidence type="ECO:0000313" key="1">
    <source>
        <dbReference type="EMBL" id="MDV3456161.1"/>
    </source>
</evidence>
<dbReference type="RefSeq" id="WP_317225358.1">
    <property type="nucleotide sequence ID" value="NZ_JAWJEJ010000001.1"/>
</dbReference>
<name>A0ABU3Y4H6_9SPHN</name>
<organism evidence="1 2">
    <name type="scientific">Sphingomonas agrestis</name>
    <dbReference type="NCBI Taxonomy" id="3080540"/>
    <lineage>
        <taxon>Bacteria</taxon>
        <taxon>Pseudomonadati</taxon>
        <taxon>Pseudomonadota</taxon>
        <taxon>Alphaproteobacteria</taxon>
        <taxon>Sphingomonadales</taxon>
        <taxon>Sphingomonadaceae</taxon>
        <taxon>Sphingomonas</taxon>
    </lineage>
</organism>
<dbReference type="InterPro" id="IPR042186">
    <property type="entry name" value="FimD_plug_dom"/>
</dbReference>
<reference evidence="1 2" key="1">
    <citation type="submission" date="2023-10" db="EMBL/GenBank/DDBJ databases">
        <title>Sphingomonas sp. HF-S4 16S ribosomal RNA gene Genome sequencing and assembly.</title>
        <authorList>
            <person name="Lee H."/>
        </authorList>
    </citation>
    <scope>NUCLEOTIDE SEQUENCE [LARGE SCALE GENOMIC DNA]</scope>
    <source>
        <strain evidence="1 2">HF-S4</strain>
    </source>
</reference>
<dbReference type="Proteomes" id="UP001273531">
    <property type="component" value="Unassembled WGS sequence"/>
</dbReference>
<dbReference type="EMBL" id="JAWJEJ010000001">
    <property type="protein sequence ID" value="MDV3456161.1"/>
    <property type="molecule type" value="Genomic_DNA"/>
</dbReference>
<accession>A0ABU3Y4H6</accession>
<dbReference type="Gene3D" id="2.60.40.2610">
    <property type="entry name" value="Outer membrane usher protein FimD, plug domain"/>
    <property type="match status" value="1"/>
</dbReference>
<dbReference type="Gene3D" id="2.60.40.3110">
    <property type="match status" value="1"/>
</dbReference>
<dbReference type="PANTHER" id="PTHR30451">
    <property type="entry name" value="OUTER MEMBRANE USHER PROTEIN"/>
    <property type="match status" value="1"/>
</dbReference>
<gene>
    <name evidence="1" type="ORF">RZN05_04135</name>
</gene>
<comment type="caution">
    <text evidence="1">The sequence shown here is derived from an EMBL/GenBank/DDBJ whole genome shotgun (WGS) entry which is preliminary data.</text>
</comment>
<evidence type="ECO:0000313" key="2">
    <source>
        <dbReference type="Proteomes" id="UP001273531"/>
    </source>
</evidence>
<keyword evidence="2" id="KW-1185">Reference proteome</keyword>
<proteinExistence type="predicted"/>
<protein>
    <submittedName>
        <fullName evidence="1">Fimbria/pilus outer membrane usher protein</fullName>
    </submittedName>
</protein>